<keyword evidence="9 10" id="KW-0807">Transducer</keyword>
<feature type="transmembrane region" description="Helical" evidence="10">
    <location>
        <begin position="285"/>
        <end position="306"/>
    </location>
</feature>
<evidence type="ECO:0000313" key="11">
    <source>
        <dbReference type="EMBL" id="KAJ3663336.1"/>
    </source>
</evidence>
<keyword evidence="2" id="KW-1003">Cell membrane</keyword>
<dbReference type="EMBL" id="JALNTZ010000002">
    <property type="protein sequence ID" value="KAJ3663336.1"/>
    <property type="molecule type" value="Genomic_DNA"/>
</dbReference>
<dbReference type="GO" id="GO:0007165">
    <property type="term" value="P:signal transduction"/>
    <property type="evidence" value="ECO:0007669"/>
    <property type="project" value="UniProtKB-KW"/>
</dbReference>
<accession>A0AA38MNW4</accession>
<evidence type="ECO:0000256" key="10">
    <source>
        <dbReference type="RuleBase" id="RU351113"/>
    </source>
</evidence>
<comment type="subcellular location">
    <subcellularLocation>
        <location evidence="1 10">Cell membrane</location>
        <topology evidence="1 10">Multi-pass membrane protein</topology>
    </subcellularLocation>
</comment>
<feature type="transmembrane region" description="Helical" evidence="10">
    <location>
        <begin position="127"/>
        <end position="149"/>
    </location>
</feature>
<feature type="transmembrane region" description="Helical" evidence="10">
    <location>
        <begin position="35"/>
        <end position="53"/>
    </location>
</feature>
<evidence type="ECO:0000256" key="2">
    <source>
        <dbReference type="ARBA" id="ARBA00022475"/>
    </source>
</evidence>
<dbReference type="PANTHER" id="PTHR21137">
    <property type="entry name" value="ODORANT RECEPTOR"/>
    <property type="match status" value="1"/>
</dbReference>
<comment type="caution">
    <text evidence="11">The sequence shown here is derived from an EMBL/GenBank/DDBJ whole genome shotgun (WGS) entry which is preliminary data.</text>
</comment>
<keyword evidence="4 10" id="KW-0812">Transmembrane</keyword>
<dbReference type="GO" id="GO:0005886">
    <property type="term" value="C:plasma membrane"/>
    <property type="evidence" value="ECO:0007669"/>
    <property type="project" value="UniProtKB-SubCell"/>
</dbReference>
<dbReference type="Pfam" id="PF02949">
    <property type="entry name" value="7tm_6"/>
    <property type="match status" value="1"/>
</dbReference>
<sequence length="341" mass="39403">MQKLNLKHTIRINILMLKLMGLWPEGNNTYTSNLYTLYAFVTIVVIMGGHNLFQTINICFVYKNLEALATTIFITSTEVLVSVKIYFFAQNIRTLKELLSSLNKDIFQPKNQLQMELVLPTLNFWKMVYWGFLFIVILTVVIWGILPLLTTSVESKQLPFTAWYPYDSTISPMYELTYLYQVLGMWYIAVSNVNIGTLFYALLTYVVVQCDILSDNFKNLVNGYSSVNRRIISCIRHHREILRFAQNTNHLFNMIILGQFITSTIVIATTLFMLTLVDPLSKQGLITALYAAAIITEIFIYCWFGNQVHLRVRYTSKLIVNFVMLYDMICCLLVIIISSIT</sequence>
<gene>
    <name evidence="11" type="ORF">Zmor_007626</name>
</gene>
<evidence type="ECO:0000256" key="8">
    <source>
        <dbReference type="ARBA" id="ARBA00023170"/>
    </source>
</evidence>
<organism evidence="11 12">
    <name type="scientific">Zophobas morio</name>
    <dbReference type="NCBI Taxonomy" id="2755281"/>
    <lineage>
        <taxon>Eukaryota</taxon>
        <taxon>Metazoa</taxon>
        <taxon>Ecdysozoa</taxon>
        <taxon>Arthropoda</taxon>
        <taxon>Hexapoda</taxon>
        <taxon>Insecta</taxon>
        <taxon>Pterygota</taxon>
        <taxon>Neoptera</taxon>
        <taxon>Endopterygota</taxon>
        <taxon>Coleoptera</taxon>
        <taxon>Polyphaga</taxon>
        <taxon>Cucujiformia</taxon>
        <taxon>Tenebrionidae</taxon>
        <taxon>Zophobas</taxon>
    </lineage>
</organism>
<evidence type="ECO:0000256" key="3">
    <source>
        <dbReference type="ARBA" id="ARBA00022606"/>
    </source>
</evidence>
<feature type="transmembrane region" description="Helical" evidence="10">
    <location>
        <begin position="251"/>
        <end position="273"/>
    </location>
</feature>
<dbReference type="AlphaFoldDB" id="A0AA38MNW4"/>
<dbReference type="PANTHER" id="PTHR21137:SF35">
    <property type="entry name" value="ODORANT RECEPTOR 19A-RELATED"/>
    <property type="match status" value="1"/>
</dbReference>
<keyword evidence="6 10" id="KW-1133">Transmembrane helix</keyword>
<feature type="transmembrane region" description="Helical" evidence="10">
    <location>
        <begin position="65"/>
        <end position="89"/>
    </location>
</feature>
<feature type="transmembrane region" description="Helical" evidence="10">
    <location>
        <begin position="318"/>
        <end position="340"/>
    </location>
</feature>
<protein>
    <recommendedName>
        <fullName evidence="10">Odorant receptor</fullName>
    </recommendedName>
</protein>
<evidence type="ECO:0000256" key="9">
    <source>
        <dbReference type="ARBA" id="ARBA00023224"/>
    </source>
</evidence>
<keyword evidence="7 10" id="KW-0472">Membrane</keyword>
<evidence type="ECO:0000256" key="7">
    <source>
        <dbReference type="ARBA" id="ARBA00023136"/>
    </source>
</evidence>
<comment type="similarity">
    <text evidence="10">Belongs to the insect chemoreceptor superfamily. Heteromeric odorant receptor channel (TC 1.A.69) family.</text>
</comment>
<evidence type="ECO:0000256" key="4">
    <source>
        <dbReference type="ARBA" id="ARBA00022692"/>
    </source>
</evidence>
<name>A0AA38MNW4_9CUCU</name>
<reference evidence="11" key="1">
    <citation type="journal article" date="2023" name="G3 (Bethesda)">
        <title>Whole genome assemblies of Zophobas morio and Tenebrio molitor.</title>
        <authorList>
            <person name="Kaur S."/>
            <person name="Stinson S.A."/>
            <person name="diCenzo G.C."/>
        </authorList>
    </citation>
    <scope>NUCLEOTIDE SEQUENCE</scope>
    <source>
        <strain evidence="11">QUZm001</strain>
    </source>
</reference>
<dbReference type="GO" id="GO:0004984">
    <property type="term" value="F:olfactory receptor activity"/>
    <property type="evidence" value="ECO:0007669"/>
    <property type="project" value="InterPro"/>
</dbReference>
<dbReference type="Proteomes" id="UP001168821">
    <property type="component" value="Unassembled WGS sequence"/>
</dbReference>
<keyword evidence="8 10" id="KW-0675">Receptor</keyword>
<keyword evidence="5 10" id="KW-0552">Olfaction</keyword>
<keyword evidence="3 10" id="KW-0716">Sensory transduction</keyword>
<evidence type="ECO:0000256" key="1">
    <source>
        <dbReference type="ARBA" id="ARBA00004651"/>
    </source>
</evidence>
<evidence type="ECO:0000256" key="6">
    <source>
        <dbReference type="ARBA" id="ARBA00022989"/>
    </source>
</evidence>
<evidence type="ECO:0000313" key="12">
    <source>
        <dbReference type="Proteomes" id="UP001168821"/>
    </source>
</evidence>
<feature type="transmembrane region" description="Helical" evidence="10">
    <location>
        <begin position="186"/>
        <end position="208"/>
    </location>
</feature>
<dbReference type="GO" id="GO:0005549">
    <property type="term" value="F:odorant binding"/>
    <property type="evidence" value="ECO:0007669"/>
    <property type="project" value="InterPro"/>
</dbReference>
<proteinExistence type="inferred from homology"/>
<dbReference type="InterPro" id="IPR004117">
    <property type="entry name" value="7tm6_olfct_rcpt"/>
</dbReference>
<keyword evidence="12" id="KW-1185">Reference proteome</keyword>
<evidence type="ECO:0000256" key="5">
    <source>
        <dbReference type="ARBA" id="ARBA00022725"/>
    </source>
</evidence>